<keyword evidence="4" id="KW-0653">Protein transport</keyword>
<dbReference type="STRING" id="436010.A0A166FXZ1"/>
<evidence type="ECO:0000256" key="1">
    <source>
        <dbReference type="ARBA" id="ARBA00004370"/>
    </source>
</evidence>
<reference evidence="9 10" key="1">
    <citation type="journal article" date="2016" name="Mol. Biol. Evol.">
        <title>Comparative Genomics of Early-Diverging Mushroom-Forming Fungi Provides Insights into the Origins of Lignocellulose Decay Capabilities.</title>
        <authorList>
            <person name="Nagy L.G."/>
            <person name="Riley R."/>
            <person name="Tritt A."/>
            <person name="Adam C."/>
            <person name="Daum C."/>
            <person name="Floudas D."/>
            <person name="Sun H."/>
            <person name="Yadav J.S."/>
            <person name="Pangilinan J."/>
            <person name="Larsson K.H."/>
            <person name="Matsuura K."/>
            <person name="Barry K."/>
            <person name="Labutti K."/>
            <person name="Kuo R."/>
            <person name="Ohm R.A."/>
            <person name="Bhattacharya S.S."/>
            <person name="Shirouzu T."/>
            <person name="Yoshinaga Y."/>
            <person name="Martin F.M."/>
            <person name="Grigoriev I.V."/>
            <person name="Hibbett D.S."/>
        </authorList>
    </citation>
    <scope>NUCLEOTIDE SEQUENCE [LARGE SCALE GENOMIC DNA]</scope>
    <source>
        <strain evidence="9 10">CBS 109695</strain>
    </source>
</reference>
<keyword evidence="5 8" id="KW-1133">Transmembrane helix</keyword>
<keyword evidence="3 8" id="KW-0812">Transmembrane</keyword>
<dbReference type="Proteomes" id="UP000076532">
    <property type="component" value="Unassembled WGS sequence"/>
</dbReference>
<dbReference type="InterPro" id="IPR013880">
    <property type="entry name" value="Yos1"/>
</dbReference>
<name>A0A166FXZ1_9AGAM</name>
<feature type="transmembrane region" description="Helical" evidence="8">
    <location>
        <begin position="6"/>
        <end position="24"/>
    </location>
</feature>
<dbReference type="EMBL" id="KV417584">
    <property type="protein sequence ID" value="KZP17282.1"/>
    <property type="molecule type" value="Genomic_DNA"/>
</dbReference>
<dbReference type="PANTHER" id="PTHR15858:SF0">
    <property type="entry name" value="IMMEDIATE EARLY RESPONSE 3-INTERACTING PROTEIN 1"/>
    <property type="match status" value="1"/>
</dbReference>
<dbReference type="GO" id="GO:0005789">
    <property type="term" value="C:endoplasmic reticulum membrane"/>
    <property type="evidence" value="ECO:0007669"/>
    <property type="project" value="TreeGrafter"/>
</dbReference>
<dbReference type="PANTHER" id="PTHR15858">
    <property type="entry name" value="IMMEDIATE EARLY RESPONSE 3-INTERACTING PROTEIN 1"/>
    <property type="match status" value="1"/>
</dbReference>
<dbReference type="GO" id="GO:0006888">
    <property type="term" value="P:endoplasmic reticulum to Golgi vesicle-mediated transport"/>
    <property type="evidence" value="ECO:0007669"/>
    <property type="project" value="TreeGrafter"/>
</dbReference>
<protein>
    <submittedName>
        <fullName evidence="9">Yos1-domain-containing protein</fullName>
    </submittedName>
</protein>
<dbReference type="AlphaFoldDB" id="A0A166FXZ1"/>
<proteinExistence type="inferred from homology"/>
<evidence type="ECO:0000256" key="8">
    <source>
        <dbReference type="SAM" id="Phobius"/>
    </source>
</evidence>
<evidence type="ECO:0000256" key="3">
    <source>
        <dbReference type="ARBA" id="ARBA00022692"/>
    </source>
</evidence>
<comment type="similarity">
    <text evidence="7">Belongs to the YOS1 family.</text>
</comment>
<dbReference type="GO" id="GO:0015031">
    <property type="term" value="P:protein transport"/>
    <property type="evidence" value="ECO:0007669"/>
    <property type="project" value="UniProtKB-KW"/>
</dbReference>
<evidence type="ECO:0000256" key="2">
    <source>
        <dbReference type="ARBA" id="ARBA00022448"/>
    </source>
</evidence>
<sequence>MSLTSLLGTLIYTGVLFINALAILSEDRFLARIGWSSTQPASVNAAFQQPYGQPGFDAGQPDIGVKNRLINLIAAVRTLMRSESGLTWHSTMCADDGVLSSTSYSH</sequence>
<accession>A0A166FXZ1</accession>
<gene>
    <name evidence="9" type="ORF">FIBSPDRAFT_747432</name>
</gene>
<evidence type="ECO:0000256" key="7">
    <source>
        <dbReference type="ARBA" id="ARBA00024203"/>
    </source>
</evidence>
<dbReference type="OrthoDB" id="15356at2759"/>
<evidence type="ECO:0000256" key="5">
    <source>
        <dbReference type="ARBA" id="ARBA00022989"/>
    </source>
</evidence>
<dbReference type="GO" id="GO:0030134">
    <property type="term" value="C:COPII-coated ER to Golgi transport vesicle"/>
    <property type="evidence" value="ECO:0007669"/>
    <property type="project" value="TreeGrafter"/>
</dbReference>
<evidence type="ECO:0000313" key="10">
    <source>
        <dbReference type="Proteomes" id="UP000076532"/>
    </source>
</evidence>
<keyword evidence="10" id="KW-1185">Reference proteome</keyword>
<dbReference type="Pfam" id="PF08571">
    <property type="entry name" value="Yos1"/>
    <property type="match status" value="1"/>
</dbReference>
<comment type="subcellular location">
    <subcellularLocation>
        <location evidence="1">Membrane</location>
    </subcellularLocation>
</comment>
<evidence type="ECO:0000256" key="4">
    <source>
        <dbReference type="ARBA" id="ARBA00022927"/>
    </source>
</evidence>
<evidence type="ECO:0000256" key="6">
    <source>
        <dbReference type="ARBA" id="ARBA00023136"/>
    </source>
</evidence>
<keyword evidence="2" id="KW-0813">Transport</keyword>
<dbReference type="GO" id="GO:0000139">
    <property type="term" value="C:Golgi membrane"/>
    <property type="evidence" value="ECO:0007669"/>
    <property type="project" value="TreeGrafter"/>
</dbReference>
<keyword evidence="6 8" id="KW-0472">Membrane</keyword>
<organism evidence="9 10">
    <name type="scientific">Athelia psychrophila</name>
    <dbReference type="NCBI Taxonomy" id="1759441"/>
    <lineage>
        <taxon>Eukaryota</taxon>
        <taxon>Fungi</taxon>
        <taxon>Dikarya</taxon>
        <taxon>Basidiomycota</taxon>
        <taxon>Agaricomycotina</taxon>
        <taxon>Agaricomycetes</taxon>
        <taxon>Agaricomycetidae</taxon>
        <taxon>Atheliales</taxon>
        <taxon>Atheliaceae</taxon>
        <taxon>Athelia</taxon>
    </lineage>
</organism>
<evidence type="ECO:0000313" key="9">
    <source>
        <dbReference type="EMBL" id="KZP17282.1"/>
    </source>
</evidence>